<protein>
    <submittedName>
        <fullName evidence="1">Uncharacterized protein</fullName>
    </submittedName>
</protein>
<evidence type="ECO:0000313" key="2">
    <source>
        <dbReference type="Proteomes" id="UP000572051"/>
    </source>
</evidence>
<dbReference type="Proteomes" id="UP000572051">
    <property type="component" value="Unassembled WGS sequence"/>
</dbReference>
<reference evidence="1 2" key="1">
    <citation type="submission" date="2020-07" db="EMBL/GenBank/DDBJ databases">
        <title>Sequencing the genomes of 1000 actinobacteria strains.</title>
        <authorList>
            <person name="Klenk H.-P."/>
        </authorList>
    </citation>
    <scope>NUCLEOTIDE SEQUENCE [LARGE SCALE GENOMIC DNA]</scope>
    <source>
        <strain evidence="1 2">DSM 44442</strain>
    </source>
</reference>
<proteinExistence type="predicted"/>
<accession>A0A7Z0JCQ4</accession>
<comment type="caution">
    <text evidence="1">The sequence shown here is derived from an EMBL/GenBank/DDBJ whole genome shotgun (WGS) entry which is preliminary data.</text>
</comment>
<keyword evidence="2" id="KW-1185">Reference proteome</keyword>
<evidence type="ECO:0000313" key="1">
    <source>
        <dbReference type="EMBL" id="NYJ37486.1"/>
    </source>
</evidence>
<organism evidence="1 2">
    <name type="scientific">Nocardiopsis aegyptia</name>
    <dbReference type="NCBI Taxonomy" id="220378"/>
    <lineage>
        <taxon>Bacteria</taxon>
        <taxon>Bacillati</taxon>
        <taxon>Actinomycetota</taxon>
        <taxon>Actinomycetes</taxon>
        <taxon>Streptosporangiales</taxon>
        <taxon>Nocardiopsidaceae</taxon>
        <taxon>Nocardiopsis</taxon>
    </lineage>
</organism>
<name>A0A7Z0JCQ4_9ACTN</name>
<sequence>MSWRLETCGHCGELVSYSGPLDSHPARCFKCPNR</sequence>
<dbReference type="EMBL" id="JACCFS010000001">
    <property type="protein sequence ID" value="NYJ37486.1"/>
    <property type="molecule type" value="Genomic_DNA"/>
</dbReference>
<gene>
    <name evidence="1" type="ORF">HNR10_005367</name>
</gene>
<dbReference type="AlphaFoldDB" id="A0A7Z0JCQ4"/>